<dbReference type="PANTHER" id="PTHR43280">
    <property type="entry name" value="ARAC-FAMILY TRANSCRIPTIONAL REGULATOR"/>
    <property type="match status" value="1"/>
</dbReference>
<dbReference type="InterPro" id="IPR011006">
    <property type="entry name" value="CheY-like_superfamily"/>
</dbReference>
<dbReference type="SUPFAM" id="SSF46689">
    <property type="entry name" value="Homeodomain-like"/>
    <property type="match status" value="2"/>
</dbReference>
<evidence type="ECO:0000313" key="7">
    <source>
        <dbReference type="EMBL" id="MBP3965901.1"/>
    </source>
</evidence>
<dbReference type="SUPFAM" id="SSF52172">
    <property type="entry name" value="CheY-like"/>
    <property type="match status" value="1"/>
</dbReference>
<dbReference type="PRINTS" id="PR00032">
    <property type="entry name" value="HTHARAC"/>
</dbReference>
<evidence type="ECO:0000256" key="4">
    <source>
        <dbReference type="PROSITE-ProRule" id="PRU00169"/>
    </source>
</evidence>
<dbReference type="PROSITE" id="PS01124">
    <property type="entry name" value="HTH_ARAC_FAMILY_2"/>
    <property type="match status" value="1"/>
</dbReference>
<dbReference type="Gene3D" id="3.40.50.2300">
    <property type="match status" value="1"/>
</dbReference>
<dbReference type="SMART" id="SM00448">
    <property type="entry name" value="REC"/>
    <property type="match status" value="1"/>
</dbReference>
<dbReference type="Gene3D" id="1.10.10.60">
    <property type="entry name" value="Homeodomain-like"/>
    <property type="match status" value="2"/>
</dbReference>
<feature type="domain" description="HTH araC/xylS-type" evidence="5">
    <location>
        <begin position="425"/>
        <end position="523"/>
    </location>
</feature>
<keyword evidence="2" id="KW-0238">DNA-binding</keyword>
<dbReference type="Pfam" id="PF17853">
    <property type="entry name" value="GGDEF_2"/>
    <property type="match status" value="1"/>
</dbReference>
<evidence type="ECO:0000256" key="3">
    <source>
        <dbReference type="ARBA" id="ARBA00023163"/>
    </source>
</evidence>
<evidence type="ECO:0000256" key="2">
    <source>
        <dbReference type="ARBA" id="ARBA00023125"/>
    </source>
</evidence>
<gene>
    <name evidence="7" type="ORF">I8J30_24575</name>
</gene>
<protein>
    <submittedName>
        <fullName evidence="7">Response regulator</fullName>
    </submittedName>
</protein>
<dbReference type="Pfam" id="PF12833">
    <property type="entry name" value="HTH_18"/>
    <property type="match status" value="1"/>
</dbReference>
<dbReference type="InterPro" id="IPR020449">
    <property type="entry name" value="Tscrpt_reg_AraC-type_HTH"/>
</dbReference>
<dbReference type="InterPro" id="IPR018062">
    <property type="entry name" value="HTH_AraC-typ_CS"/>
</dbReference>
<feature type="modified residue" description="4-aspartylphosphate" evidence="4">
    <location>
        <position position="55"/>
    </location>
</feature>
<keyword evidence="1" id="KW-0805">Transcription regulation</keyword>
<dbReference type="InterPro" id="IPR041522">
    <property type="entry name" value="CdaR_GGDEF"/>
</dbReference>
<keyword evidence="4" id="KW-0597">Phosphoprotein</keyword>
<feature type="domain" description="Response regulatory" evidence="6">
    <location>
        <begin position="3"/>
        <end position="120"/>
    </location>
</feature>
<keyword evidence="8" id="KW-1185">Reference proteome</keyword>
<dbReference type="PANTHER" id="PTHR43280:SF2">
    <property type="entry name" value="HTH-TYPE TRANSCRIPTIONAL REGULATOR EXSA"/>
    <property type="match status" value="1"/>
</dbReference>
<reference evidence="7 8" key="1">
    <citation type="submission" date="2021-04" db="EMBL/GenBank/DDBJ databases">
        <title>Paenibacillus sp. DLE-14 whole genome sequence.</title>
        <authorList>
            <person name="Ham Y.J."/>
        </authorList>
    </citation>
    <scope>NUCLEOTIDE SEQUENCE [LARGE SCALE GENOMIC DNA]</scope>
    <source>
        <strain evidence="7 8">DLE-14</strain>
    </source>
</reference>
<dbReference type="Pfam" id="PF00072">
    <property type="entry name" value="Response_reg"/>
    <property type="match status" value="1"/>
</dbReference>
<dbReference type="SMART" id="SM00342">
    <property type="entry name" value="HTH_ARAC"/>
    <property type="match status" value="1"/>
</dbReference>
<dbReference type="PROSITE" id="PS00041">
    <property type="entry name" value="HTH_ARAC_FAMILY_1"/>
    <property type="match status" value="1"/>
</dbReference>
<name>A0ABS5CJ51_9BACL</name>
<evidence type="ECO:0000313" key="8">
    <source>
        <dbReference type="Proteomes" id="UP000673394"/>
    </source>
</evidence>
<evidence type="ECO:0000259" key="6">
    <source>
        <dbReference type="PROSITE" id="PS50110"/>
    </source>
</evidence>
<dbReference type="CDD" id="cd17536">
    <property type="entry name" value="REC_YesN-like"/>
    <property type="match status" value="1"/>
</dbReference>
<proteinExistence type="predicted"/>
<dbReference type="PROSITE" id="PS50110">
    <property type="entry name" value="RESPONSE_REGULATORY"/>
    <property type="match status" value="1"/>
</dbReference>
<dbReference type="InterPro" id="IPR001789">
    <property type="entry name" value="Sig_transdc_resp-reg_receiver"/>
</dbReference>
<evidence type="ECO:0000259" key="5">
    <source>
        <dbReference type="PROSITE" id="PS01124"/>
    </source>
</evidence>
<dbReference type="EMBL" id="JAGKSP010000013">
    <property type="protein sequence ID" value="MBP3965901.1"/>
    <property type="molecule type" value="Genomic_DNA"/>
</dbReference>
<sequence>MYKVMVVDDEPWSRKSISKMISGLALDVEVIAEARHGEEALALIPIRRPHIVVTDMNMPVLDGGQFLEALHERFGEIKVIVISGYSQFEYMKAAVTYQACEYVLKPVSVTDLEQALNKAIQACNTYMSIQQQMRFNQEVRLLKRETFLQTVTSHRITNTADIQREAGELGIAVDGGYRVAVCMFRQFSEVSRTKFHGNADLFLFSLENILYEVMREDKLHVYKSDDRTRICLLFPTASYDEQRARQLLIDYHEAVSEMLLVGVVAGLSRAYTRLEELPAAYHAAGDALRNNRLLGESFAFSSAESTGAIQPVELLGSFDLKSMRQAIGAHNPKDFKRLLNDYCEKVGRQPNVTIRQIQRDLRQMIELSLSELKGIEATQSVLPNADEVSRILDEKELQSFLSLLTQAIEAHCAGVGEAENVRSVREIALFLDEHYFEDLSLIDVAARFHMDAAYLSKLFKSITRENFTEYVTRKRMEKACELLKSSACKINEISELVGYENQRYFSQVFKRFTGQTPSEYRDGSIGAAEITKY</sequence>
<dbReference type="Proteomes" id="UP000673394">
    <property type="component" value="Unassembled WGS sequence"/>
</dbReference>
<accession>A0ABS5CJ51</accession>
<keyword evidence="3" id="KW-0804">Transcription</keyword>
<dbReference type="InterPro" id="IPR009057">
    <property type="entry name" value="Homeodomain-like_sf"/>
</dbReference>
<evidence type="ECO:0000256" key="1">
    <source>
        <dbReference type="ARBA" id="ARBA00023015"/>
    </source>
</evidence>
<organism evidence="7 8">
    <name type="scientific">Paenibacillus lignilyticus</name>
    <dbReference type="NCBI Taxonomy" id="1172615"/>
    <lineage>
        <taxon>Bacteria</taxon>
        <taxon>Bacillati</taxon>
        <taxon>Bacillota</taxon>
        <taxon>Bacilli</taxon>
        <taxon>Bacillales</taxon>
        <taxon>Paenibacillaceae</taxon>
        <taxon>Paenibacillus</taxon>
    </lineage>
</organism>
<dbReference type="RefSeq" id="WP_210662666.1">
    <property type="nucleotide sequence ID" value="NZ_JAGKSP010000013.1"/>
</dbReference>
<comment type="caution">
    <text evidence="7">The sequence shown here is derived from an EMBL/GenBank/DDBJ whole genome shotgun (WGS) entry which is preliminary data.</text>
</comment>
<dbReference type="InterPro" id="IPR018060">
    <property type="entry name" value="HTH_AraC"/>
</dbReference>